<dbReference type="PANTHER" id="PTHR40618:SF1">
    <property type="entry name" value="B-ZIP TRANSCRIPTION FACTOR (EUROFUNG)"/>
    <property type="match status" value="1"/>
</dbReference>
<dbReference type="SUPFAM" id="SSF57959">
    <property type="entry name" value="Leucine zipper domain"/>
    <property type="match status" value="1"/>
</dbReference>
<dbReference type="CDD" id="cd14688">
    <property type="entry name" value="bZIP_YAP"/>
    <property type="match status" value="1"/>
</dbReference>
<dbReference type="EMBL" id="JAGHQM010000503">
    <property type="protein sequence ID" value="KAH0559870.1"/>
    <property type="molecule type" value="Genomic_DNA"/>
</dbReference>
<feature type="region of interest" description="Disordered" evidence="1">
    <location>
        <begin position="127"/>
        <end position="179"/>
    </location>
</feature>
<comment type="caution">
    <text evidence="2">The sequence shown here is derived from an EMBL/GenBank/DDBJ whole genome shotgun (WGS) entry which is preliminary data.</text>
</comment>
<evidence type="ECO:0000313" key="3">
    <source>
        <dbReference type="Proteomes" id="UP000750711"/>
    </source>
</evidence>
<gene>
    <name evidence="2" type="ORF">GP486_003618</name>
</gene>
<feature type="compositionally biased region" description="Basic and acidic residues" evidence="1">
    <location>
        <begin position="165"/>
        <end position="179"/>
    </location>
</feature>
<dbReference type="AlphaFoldDB" id="A0A9P8LCS3"/>
<protein>
    <recommendedName>
        <fullName evidence="4">BZIP domain-containing protein</fullName>
    </recommendedName>
</protein>
<evidence type="ECO:0000256" key="1">
    <source>
        <dbReference type="SAM" id="MobiDB-lite"/>
    </source>
</evidence>
<dbReference type="Gene3D" id="1.20.5.170">
    <property type="match status" value="1"/>
</dbReference>
<evidence type="ECO:0008006" key="4">
    <source>
        <dbReference type="Google" id="ProtNLM"/>
    </source>
</evidence>
<keyword evidence="3" id="KW-1185">Reference proteome</keyword>
<dbReference type="PANTHER" id="PTHR40618">
    <property type="entry name" value="B-ZIP TRANSCRIPTION FACTOR (EUROFUNG)-RELATED"/>
    <property type="match status" value="1"/>
</dbReference>
<proteinExistence type="predicted"/>
<evidence type="ECO:0000313" key="2">
    <source>
        <dbReference type="EMBL" id="KAH0559870.1"/>
    </source>
</evidence>
<feature type="non-terminal residue" evidence="2">
    <location>
        <position position="250"/>
    </location>
</feature>
<dbReference type="InterPro" id="IPR046347">
    <property type="entry name" value="bZIP_sf"/>
</dbReference>
<organism evidence="2 3">
    <name type="scientific">Trichoglossum hirsutum</name>
    <dbReference type="NCBI Taxonomy" id="265104"/>
    <lineage>
        <taxon>Eukaryota</taxon>
        <taxon>Fungi</taxon>
        <taxon>Dikarya</taxon>
        <taxon>Ascomycota</taxon>
        <taxon>Pezizomycotina</taxon>
        <taxon>Geoglossomycetes</taxon>
        <taxon>Geoglossales</taxon>
        <taxon>Geoglossaceae</taxon>
        <taxon>Trichoglossum</taxon>
    </lineage>
</organism>
<sequence length="250" mass="27238">MESVGTTLTVCDAHVGVGGAAANSNQHPEQHRDGRYGMDYGSAYLNSVLRPASNPHAGVLPVTSRSFMQRTYLPGTDAHVDLSILDSETHNDGRLVEEIRSSSGVEESRSNDTVLFGGLVLEQHAMQPGAAPPSSQSDDRSWKKARTNGPGSGDEATSKKARGRPRVDTADATAADRRRTQIRLAQRAYRLRKETTISTLKERLSELQSAIEDMSKSFLKFNDNAMSSGIAQMRPDLARDLKETAEQVLK</sequence>
<dbReference type="GO" id="GO:0003700">
    <property type="term" value="F:DNA-binding transcription factor activity"/>
    <property type="evidence" value="ECO:0007669"/>
    <property type="project" value="InterPro"/>
</dbReference>
<name>A0A9P8LCS3_9PEZI</name>
<reference evidence="2" key="1">
    <citation type="submission" date="2021-03" db="EMBL/GenBank/DDBJ databases">
        <title>Comparative genomics and phylogenomic investigation of the class Geoglossomycetes provide insights into ecological specialization and systematics.</title>
        <authorList>
            <person name="Melie T."/>
            <person name="Pirro S."/>
            <person name="Miller A.N."/>
            <person name="Quandt A."/>
        </authorList>
    </citation>
    <scope>NUCLEOTIDE SEQUENCE</scope>
    <source>
        <strain evidence="2">CAQ_001_2017</strain>
    </source>
</reference>
<dbReference type="Proteomes" id="UP000750711">
    <property type="component" value="Unassembled WGS sequence"/>
</dbReference>
<accession>A0A9P8LCS3</accession>